<dbReference type="Pfam" id="PF01053">
    <property type="entry name" value="Cys_Met_Meta_PP"/>
    <property type="match status" value="1"/>
</dbReference>
<dbReference type="PANTHER" id="PTHR42699">
    <property type="match status" value="1"/>
</dbReference>
<reference evidence="4" key="1">
    <citation type="submission" date="2021-03" db="EMBL/GenBank/DDBJ databases">
        <title>Streptomyces strains.</title>
        <authorList>
            <person name="Lund M.B."/>
            <person name="Toerring T."/>
        </authorList>
    </citation>
    <scope>NUCLEOTIDE SEQUENCE</scope>
    <source>
        <strain evidence="4">JCM 4242</strain>
    </source>
</reference>
<comment type="caution">
    <text evidence="4">The sequence shown here is derived from an EMBL/GenBank/DDBJ whole genome shotgun (WGS) entry which is preliminary data.</text>
</comment>
<dbReference type="InterPro" id="IPR051750">
    <property type="entry name" value="Trans-sulfuration_enzymes"/>
</dbReference>
<dbReference type="EMBL" id="JAFMOF010000002">
    <property type="protein sequence ID" value="MBO0653984.1"/>
    <property type="molecule type" value="Genomic_DNA"/>
</dbReference>
<dbReference type="InterPro" id="IPR015422">
    <property type="entry name" value="PyrdxlP-dep_Trfase_small"/>
</dbReference>
<protein>
    <submittedName>
        <fullName evidence="4">PLP-dependent transferase</fullName>
    </submittedName>
</protein>
<comment type="similarity">
    <text evidence="3">Belongs to the trans-sulfuration enzymes family.</text>
</comment>
<keyword evidence="2 3" id="KW-0663">Pyridoxal phosphate</keyword>
<gene>
    <name evidence="4" type="ORF">J1792_14725</name>
</gene>
<comment type="cofactor">
    <cofactor evidence="1 3">
        <name>pyridoxal 5'-phosphate</name>
        <dbReference type="ChEBI" id="CHEBI:597326"/>
    </cofactor>
</comment>
<dbReference type="InterPro" id="IPR015424">
    <property type="entry name" value="PyrdxlP-dep_Trfase"/>
</dbReference>
<organism evidence="4 5">
    <name type="scientific">Streptomyces triculaminicus</name>
    <dbReference type="NCBI Taxonomy" id="2816232"/>
    <lineage>
        <taxon>Bacteria</taxon>
        <taxon>Bacillati</taxon>
        <taxon>Actinomycetota</taxon>
        <taxon>Actinomycetes</taxon>
        <taxon>Kitasatosporales</taxon>
        <taxon>Streptomycetaceae</taxon>
        <taxon>Streptomyces</taxon>
    </lineage>
</organism>
<evidence type="ECO:0000313" key="5">
    <source>
        <dbReference type="Proteomes" id="UP000664781"/>
    </source>
</evidence>
<evidence type="ECO:0000256" key="1">
    <source>
        <dbReference type="ARBA" id="ARBA00001933"/>
    </source>
</evidence>
<evidence type="ECO:0000256" key="2">
    <source>
        <dbReference type="ARBA" id="ARBA00022898"/>
    </source>
</evidence>
<dbReference type="GO" id="GO:0030170">
    <property type="term" value="F:pyridoxal phosphate binding"/>
    <property type="evidence" value="ECO:0007669"/>
    <property type="project" value="InterPro"/>
</dbReference>
<dbReference type="SUPFAM" id="SSF53383">
    <property type="entry name" value="PLP-dependent transferases"/>
    <property type="match status" value="1"/>
</dbReference>
<keyword evidence="4" id="KW-0808">Transferase</keyword>
<name>A0A939JRU7_9ACTN</name>
<evidence type="ECO:0000256" key="3">
    <source>
        <dbReference type="RuleBase" id="RU362118"/>
    </source>
</evidence>
<dbReference type="NCBIfam" id="NF042918">
    <property type="entry name" value="PAGG_Syn_BesB"/>
    <property type="match status" value="1"/>
</dbReference>
<dbReference type="InterPro" id="IPR015421">
    <property type="entry name" value="PyrdxlP-dep_Trfase_major"/>
</dbReference>
<dbReference type="PANTHER" id="PTHR42699:SF1">
    <property type="entry name" value="CYSTATHIONINE GAMMA-SYNTHASE-RELATED"/>
    <property type="match status" value="1"/>
</dbReference>
<dbReference type="AlphaFoldDB" id="A0A939JRU7"/>
<proteinExistence type="inferred from homology"/>
<dbReference type="InterPro" id="IPR055001">
    <property type="entry name" value="PAGG_Syn_BesB"/>
</dbReference>
<dbReference type="Gene3D" id="3.90.1150.10">
    <property type="entry name" value="Aspartate Aminotransferase, domain 1"/>
    <property type="match status" value="1"/>
</dbReference>
<dbReference type="RefSeq" id="WP_207247409.1">
    <property type="nucleotide sequence ID" value="NZ_JAFMOF010000002.1"/>
</dbReference>
<dbReference type="Gene3D" id="3.40.640.10">
    <property type="entry name" value="Type I PLP-dependent aspartate aminotransferase-like (Major domain)"/>
    <property type="match status" value="1"/>
</dbReference>
<dbReference type="InterPro" id="IPR000277">
    <property type="entry name" value="Cys/Met-Metab_PyrdxlP-dep_enz"/>
</dbReference>
<accession>A0A939JRU7</accession>
<dbReference type="Proteomes" id="UP000664781">
    <property type="component" value="Unassembled WGS sequence"/>
</dbReference>
<dbReference type="GO" id="GO:0019346">
    <property type="term" value="P:transsulfuration"/>
    <property type="evidence" value="ECO:0007669"/>
    <property type="project" value="InterPro"/>
</dbReference>
<evidence type="ECO:0000313" key="4">
    <source>
        <dbReference type="EMBL" id="MBO0653984.1"/>
    </source>
</evidence>
<sequence length="514" mass="54993">MTLAASGESGDGRPACGLRHTAVGRLVPGSIHSVSVSLPDVATVIGYESDDPATRRLVSWGYPRFRPHPYVTRVAELLAQDGTGPGEGLVPTRSARAARAAAAYAGLPPEAVFAGHDLHGVRLSPDASAAARVRAYVQHTGGHLSSREAEDVLLDAGLIESRQAEDTVEDAPSQAVRTVLAQAYGAPTEDVSLYNSGMNAVAAAISAVSGIQRENGRRVWLQLGWIFFDTMSLLEKRVIDVEHVTIGDPFDLAEVARVAEAHAGQLAGIIAEVPSNPSLRTPDIPALREIADRAGCALVVDATIATPYNVDVLCHADVVCESLTKYATGSADVLLGAAVVNPDSPLAPDLRRELPRHGDGPYHRDTARVAARIRGYADRMDRVNANTLALVACLERHDKVVRSVDWAYGAGSEGNYRKVARRPDAPGGLLMVDLRVPLEQVYDRLAVTKGPSFGAEFTMVSPQVFIAHHDLLTTPEGRATLHARGLHRDMMRISVGTEEPELIVETFEEALRQA</sequence>
<keyword evidence="5" id="KW-1185">Reference proteome</keyword>
<dbReference type="GO" id="GO:0003962">
    <property type="term" value="F:cystathionine gamma-synthase activity"/>
    <property type="evidence" value="ECO:0007669"/>
    <property type="project" value="TreeGrafter"/>
</dbReference>